<dbReference type="Gene3D" id="1.20.190.20">
    <property type="entry name" value="14-3-3 domain"/>
    <property type="match status" value="1"/>
</dbReference>
<evidence type="ECO:0000313" key="5">
    <source>
        <dbReference type="WBParaSite" id="jg7749"/>
    </source>
</evidence>
<protein>
    <submittedName>
        <fullName evidence="5">14-3-3 domain-containing protein</fullName>
    </submittedName>
</protein>
<feature type="site" description="Interaction with phosphoserine on interacting protein" evidence="2">
    <location>
        <position position="58"/>
    </location>
</feature>
<dbReference type="SMART" id="SM00101">
    <property type="entry name" value="14_3_3"/>
    <property type="match status" value="1"/>
</dbReference>
<proteinExistence type="inferred from homology"/>
<dbReference type="CDD" id="cd08774">
    <property type="entry name" value="14-3-3"/>
    <property type="match status" value="1"/>
</dbReference>
<name>A0A915EKM8_9BILA</name>
<dbReference type="AlphaFoldDB" id="A0A915EKM8"/>
<dbReference type="InterPro" id="IPR023410">
    <property type="entry name" value="14-3-3_domain"/>
</dbReference>
<dbReference type="WBParaSite" id="jg7749">
    <property type="protein sequence ID" value="jg7749"/>
    <property type="gene ID" value="jg7749"/>
</dbReference>
<feature type="domain" description="14-3-3" evidence="3">
    <location>
        <begin position="5"/>
        <end position="218"/>
    </location>
</feature>
<evidence type="ECO:0000256" key="2">
    <source>
        <dbReference type="PIRSR" id="PIRSR000868-1"/>
    </source>
</evidence>
<reference evidence="5" key="1">
    <citation type="submission" date="2022-11" db="UniProtKB">
        <authorList>
            <consortium name="WormBaseParasite"/>
        </authorList>
    </citation>
    <scope>IDENTIFICATION</scope>
</reference>
<keyword evidence="4" id="KW-1185">Reference proteome</keyword>
<dbReference type="SUPFAM" id="SSF48445">
    <property type="entry name" value="14-3-3 protein"/>
    <property type="match status" value="1"/>
</dbReference>
<feature type="site" description="Interaction with phosphoserine on interacting protein" evidence="2">
    <location>
        <position position="110"/>
    </location>
</feature>
<evidence type="ECO:0000259" key="3">
    <source>
        <dbReference type="SMART" id="SM00101"/>
    </source>
</evidence>
<accession>A0A915EKM8</accession>
<evidence type="ECO:0000313" key="4">
    <source>
        <dbReference type="Proteomes" id="UP000887574"/>
    </source>
</evidence>
<dbReference type="PANTHER" id="PTHR18860">
    <property type="entry name" value="14-3-3 PROTEIN"/>
    <property type="match status" value="1"/>
</dbReference>
<comment type="similarity">
    <text evidence="1">Belongs to the 14-3-3 family.</text>
</comment>
<dbReference type="Pfam" id="PF00244">
    <property type="entry name" value="14-3-3"/>
    <property type="match status" value="1"/>
</dbReference>
<dbReference type="PIRSF" id="PIRSF000868">
    <property type="entry name" value="14-3-3"/>
    <property type="match status" value="1"/>
</dbReference>
<organism evidence="4 5">
    <name type="scientific">Ditylenchus dipsaci</name>
    <dbReference type="NCBI Taxonomy" id="166011"/>
    <lineage>
        <taxon>Eukaryota</taxon>
        <taxon>Metazoa</taxon>
        <taxon>Ecdysozoa</taxon>
        <taxon>Nematoda</taxon>
        <taxon>Chromadorea</taxon>
        <taxon>Rhabditida</taxon>
        <taxon>Tylenchina</taxon>
        <taxon>Tylenchomorpha</taxon>
        <taxon>Sphaerularioidea</taxon>
        <taxon>Anguinidae</taxon>
        <taxon>Anguininae</taxon>
        <taxon>Ditylenchus</taxon>
    </lineage>
</organism>
<sequence>MPSKKVELVYRAKIAEQADRHDDMAQLMKEAVEQDKLVSVEERSLLSFAYKRIVGTRRRSWRVINYREKIETEIKDICNDVLKTMDKIVPHAVDDDAKVFFLKMRADYLRYLAEVAERVERQAVVEKSRQAYLEAFDIAKEKMPPTNPIRLGLALKFSMFYYACELAKKAFDEALVGLNGIDEESRKDSIMIMQLLRDNLQIWNDDSANDDLESAEKEGQCMTSSFQDFSLGTSDFHCKKGLEATRNF</sequence>
<dbReference type="InterPro" id="IPR036815">
    <property type="entry name" value="14-3-3_dom_sf"/>
</dbReference>
<evidence type="ECO:0000256" key="1">
    <source>
        <dbReference type="ARBA" id="ARBA00006141"/>
    </source>
</evidence>
<dbReference type="InterPro" id="IPR000308">
    <property type="entry name" value="14-3-3"/>
</dbReference>
<dbReference type="Proteomes" id="UP000887574">
    <property type="component" value="Unplaced"/>
</dbReference>